<dbReference type="EMBL" id="AODF01000033">
    <property type="protein sequence ID" value="EUJ27199.1"/>
    <property type="molecule type" value="Genomic_DNA"/>
</dbReference>
<comment type="catalytic activity">
    <reaction evidence="9 10">
        <text>dTMP + ATP = dTDP + ADP</text>
        <dbReference type="Rhea" id="RHEA:13517"/>
        <dbReference type="ChEBI" id="CHEBI:30616"/>
        <dbReference type="ChEBI" id="CHEBI:58369"/>
        <dbReference type="ChEBI" id="CHEBI:63528"/>
        <dbReference type="ChEBI" id="CHEBI:456216"/>
        <dbReference type="EC" id="2.7.4.9"/>
    </reaction>
</comment>
<evidence type="ECO:0000256" key="2">
    <source>
        <dbReference type="ARBA" id="ARBA00012980"/>
    </source>
</evidence>
<dbReference type="HAMAP" id="MF_00165">
    <property type="entry name" value="Thymidylate_kinase"/>
    <property type="match status" value="1"/>
</dbReference>
<evidence type="ECO:0000256" key="10">
    <source>
        <dbReference type="HAMAP-Rule" id="MF_00165"/>
    </source>
</evidence>
<evidence type="ECO:0000256" key="9">
    <source>
        <dbReference type="ARBA" id="ARBA00048743"/>
    </source>
</evidence>
<evidence type="ECO:0000256" key="3">
    <source>
        <dbReference type="ARBA" id="ARBA00017144"/>
    </source>
</evidence>
<dbReference type="EC" id="2.7.4.9" evidence="2 10"/>
<accession>A0ABP3AV11</accession>
<evidence type="ECO:0000256" key="4">
    <source>
        <dbReference type="ARBA" id="ARBA00022679"/>
    </source>
</evidence>
<keyword evidence="4 10" id="KW-0808">Transferase</keyword>
<evidence type="ECO:0000256" key="6">
    <source>
        <dbReference type="ARBA" id="ARBA00022741"/>
    </source>
</evidence>
<keyword evidence="8 10" id="KW-0067">ATP-binding</keyword>
<dbReference type="PANTHER" id="PTHR10344">
    <property type="entry name" value="THYMIDYLATE KINASE"/>
    <property type="match status" value="1"/>
</dbReference>
<dbReference type="CDD" id="cd01672">
    <property type="entry name" value="TMPK"/>
    <property type="match status" value="1"/>
</dbReference>
<evidence type="ECO:0000256" key="5">
    <source>
        <dbReference type="ARBA" id="ARBA00022727"/>
    </source>
</evidence>
<keyword evidence="7 10" id="KW-0418">Kinase</keyword>
<evidence type="ECO:0000256" key="8">
    <source>
        <dbReference type="ARBA" id="ARBA00022840"/>
    </source>
</evidence>
<sequence length="210" mass="23145">MAIFISLEGPDGSGKTTALALLIEKMEAAGLDFIKTREPGGSPISEKVRDIVLGIGNEEMDPRTETLLIAGARRQHVVEKIRPALEAGQHVLCDRFVDSSLAYQGAGRGIGIKEVLDINLFAIEDTFPDKTYYLDVPAEIGLARIAANKGREVNRLDKEDVSFHDKVQQGYEEIIAMFPDRFVRVDGTRSPEEITDTILMDILDTIADTE</sequence>
<keyword evidence="6 10" id="KW-0547">Nucleotide-binding</keyword>
<dbReference type="InterPro" id="IPR027417">
    <property type="entry name" value="P-loop_NTPase"/>
</dbReference>
<gene>
    <name evidence="10 12" type="primary">tmk</name>
    <name evidence="12" type="ORF">MFLO_13585</name>
</gene>
<dbReference type="PANTHER" id="PTHR10344:SF4">
    <property type="entry name" value="UMP-CMP KINASE 2, MITOCHONDRIAL"/>
    <property type="match status" value="1"/>
</dbReference>
<evidence type="ECO:0000313" key="12">
    <source>
        <dbReference type="EMBL" id="EUJ27199.1"/>
    </source>
</evidence>
<feature type="binding site" evidence="10">
    <location>
        <begin position="9"/>
        <end position="16"/>
    </location>
    <ligand>
        <name>ATP</name>
        <dbReference type="ChEBI" id="CHEBI:30616"/>
    </ligand>
</feature>
<name>A0ABP3AV11_9LIST</name>
<proteinExistence type="inferred from homology"/>
<evidence type="ECO:0000259" key="11">
    <source>
        <dbReference type="Pfam" id="PF02223"/>
    </source>
</evidence>
<evidence type="ECO:0000313" key="13">
    <source>
        <dbReference type="Proteomes" id="UP000019249"/>
    </source>
</evidence>
<dbReference type="GO" id="GO:0004798">
    <property type="term" value="F:dTMP kinase activity"/>
    <property type="evidence" value="ECO:0007669"/>
    <property type="project" value="UniProtKB-EC"/>
</dbReference>
<reference evidence="12 13" key="1">
    <citation type="journal article" date="2014" name="Int. J. Syst. Evol. Microbiol.">
        <title>Listeria floridensis sp. nov., Listeria aquatica sp. nov., Listeria cornellensis sp. nov., Listeria riparia sp. nov. and Listeria grandensis sp. nov., from agricultural and natural environments.</title>
        <authorList>
            <person name="den Bakker H.C."/>
            <person name="Warchocki S."/>
            <person name="Wright E.M."/>
            <person name="Allred A.F."/>
            <person name="Ahlstrom C."/>
            <person name="Manuel C.S."/>
            <person name="Stasiewicz M.J."/>
            <person name="Burrell A."/>
            <person name="Roof S."/>
            <person name="Strawn L."/>
            <person name="Fortes E.D."/>
            <person name="Nightingale K.K."/>
            <person name="Kephart D."/>
            <person name="Wiedmann M."/>
        </authorList>
    </citation>
    <scope>NUCLEOTIDE SEQUENCE [LARGE SCALE GENOMIC DNA]</scope>
    <source>
        <strain evidence="12 13">FSL S10-1187</strain>
    </source>
</reference>
<protein>
    <recommendedName>
        <fullName evidence="3 10">Thymidylate kinase</fullName>
        <ecNumber evidence="2 10">2.7.4.9</ecNumber>
    </recommendedName>
    <alternativeName>
        <fullName evidence="10">dTMP kinase</fullName>
    </alternativeName>
</protein>
<dbReference type="PROSITE" id="PS01331">
    <property type="entry name" value="THYMIDYLATE_KINASE"/>
    <property type="match status" value="1"/>
</dbReference>
<dbReference type="InterPro" id="IPR018095">
    <property type="entry name" value="Thymidylate_kin_CS"/>
</dbReference>
<dbReference type="NCBIfam" id="TIGR00041">
    <property type="entry name" value="DTMP_kinase"/>
    <property type="match status" value="1"/>
</dbReference>
<dbReference type="Gene3D" id="3.40.50.300">
    <property type="entry name" value="P-loop containing nucleotide triphosphate hydrolases"/>
    <property type="match status" value="1"/>
</dbReference>
<feature type="domain" description="Thymidylate kinase-like" evidence="11">
    <location>
        <begin position="7"/>
        <end position="198"/>
    </location>
</feature>
<evidence type="ECO:0000256" key="1">
    <source>
        <dbReference type="ARBA" id="ARBA00009776"/>
    </source>
</evidence>
<organism evidence="12 13">
    <name type="scientific">Listeria floridensis FSL S10-1187</name>
    <dbReference type="NCBI Taxonomy" id="1265817"/>
    <lineage>
        <taxon>Bacteria</taxon>
        <taxon>Bacillati</taxon>
        <taxon>Bacillota</taxon>
        <taxon>Bacilli</taxon>
        <taxon>Bacillales</taxon>
        <taxon>Listeriaceae</taxon>
        <taxon>Listeria</taxon>
    </lineage>
</organism>
<keyword evidence="13" id="KW-1185">Reference proteome</keyword>
<comment type="similarity">
    <text evidence="1 10">Belongs to the thymidylate kinase family.</text>
</comment>
<dbReference type="SUPFAM" id="SSF52540">
    <property type="entry name" value="P-loop containing nucleoside triphosphate hydrolases"/>
    <property type="match status" value="1"/>
</dbReference>
<dbReference type="Pfam" id="PF02223">
    <property type="entry name" value="Thymidylate_kin"/>
    <property type="match status" value="1"/>
</dbReference>
<dbReference type="Proteomes" id="UP000019249">
    <property type="component" value="Unassembled WGS sequence"/>
</dbReference>
<dbReference type="InterPro" id="IPR039430">
    <property type="entry name" value="Thymidylate_kin-like_dom"/>
</dbReference>
<comment type="function">
    <text evidence="10">Phosphorylation of dTMP to form dTDP in both de novo and salvage pathways of dTTP synthesis.</text>
</comment>
<evidence type="ECO:0000256" key="7">
    <source>
        <dbReference type="ARBA" id="ARBA00022777"/>
    </source>
</evidence>
<comment type="caution">
    <text evidence="12">The sequence shown here is derived from an EMBL/GenBank/DDBJ whole genome shotgun (WGS) entry which is preliminary data.</text>
</comment>
<dbReference type="RefSeq" id="WP_036098230.1">
    <property type="nucleotide sequence ID" value="NZ_AODF01000033.1"/>
</dbReference>
<dbReference type="InterPro" id="IPR018094">
    <property type="entry name" value="Thymidylate_kinase"/>
</dbReference>
<keyword evidence="5 10" id="KW-0545">Nucleotide biosynthesis</keyword>